<accession>A0AA92W7F8</accession>
<sequence length="463" mass="53218">MYERKESGNSGAYYPAFLCMDVNTPDDLYYLGRYPLDERTEAVFLHEYIHYLQDLTTVAGLARIETIVDQIKWICRVARGQHKLKLPISLNTWAYNVKPNAHSLSICKGDFKAHDKQGRALAATIVSIDSFELVDSTILYSSGQRFHGKAVARLTFRDQNGIEFQYDVGEMAISESMAYLIENRVYPNVLQRPSDCPYFVVRKIVEWKLQRTIDDLKLIALCDVCLMYSLPGKVLYEMLEKMKTWNASFSPAMIYLYGLGSEMSDKFSRKKNWQEELAMTVNMAKKQFADMFVHPYWQGIKVNTDCAFDAVLDLRKTNIGFFLKIARGERLNLNEQFQMCIKDLGCLGVKTAANAIYNFKPSAASSSEIDSDWFLSLHQFYNILFTSAAIDIHGGNKYLVKECDLKQWCSDSFNRKKERDITSESLNCKYSPWLNVSDQDLAQCSFGRVWAAFGFNRIKLKCK</sequence>
<evidence type="ECO:0000313" key="2">
    <source>
        <dbReference type="Proteomes" id="UP000286077"/>
    </source>
</evidence>
<dbReference type="AlphaFoldDB" id="A0AA92W7F8"/>
<dbReference type="EMBL" id="QSAQ01000029">
    <property type="protein sequence ID" value="RGW66743.1"/>
    <property type="molecule type" value="Genomic_DNA"/>
</dbReference>
<dbReference type="Proteomes" id="UP000286077">
    <property type="component" value="Unassembled WGS sequence"/>
</dbReference>
<protein>
    <submittedName>
        <fullName evidence="1">Uncharacterized protein</fullName>
    </submittedName>
</protein>
<gene>
    <name evidence="1" type="ORF">DWV60_10935</name>
</gene>
<reference evidence="1 2" key="1">
    <citation type="submission" date="2018-08" db="EMBL/GenBank/DDBJ databases">
        <title>A genome reference for cultivated species of the human gut microbiota.</title>
        <authorList>
            <person name="Zou Y."/>
            <person name="Xue W."/>
            <person name="Luo G."/>
        </authorList>
    </citation>
    <scope>NUCLEOTIDE SEQUENCE [LARGE SCALE GENOMIC DNA]</scope>
    <source>
        <strain evidence="1 2">AF11-14</strain>
    </source>
</reference>
<evidence type="ECO:0000313" key="1">
    <source>
        <dbReference type="EMBL" id="RGW66743.1"/>
    </source>
</evidence>
<proteinExistence type="predicted"/>
<organism evidence="1 2">
    <name type="scientific">Segatella copri</name>
    <dbReference type="NCBI Taxonomy" id="165179"/>
    <lineage>
        <taxon>Bacteria</taxon>
        <taxon>Pseudomonadati</taxon>
        <taxon>Bacteroidota</taxon>
        <taxon>Bacteroidia</taxon>
        <taxon>Bacteroidales</taxon>
        <taxon>Prevotellaceae</taxon>
        <taxon>Segatella</taxon>
    </lineage>
</organism>
<dbReference type="RefSeq" id="WP_118140609.1">
    <property type="nucleotide sequence ID" value="NZ_QSAQ01000029.1"/>
</dbReference>
<comment type="caution">
    <text evidence="1">The sequence shown here is derived from an EMBL/GenBank/DDBJ whole genome shotgun (WGS) entry which is preliminary data.</text>
</comment>
<name>A0AA92W7F8_9BACT</name>